<dbReference type="Gene3D" id="2.60.200.30">
    <property type="entry name" value="Probable inorganic polyphosphate/atp-NAD kinase, domain 2"/>
    <property type="match status" value="1"/>
</dbReference>
<dbReference type="Pfam" id="PF01513">
    <property type="entry name" value="NAD_kinase"/>
    <property type="match status" value="1"/>
</dbReference>
<feature type="binding site" evidence="6">
    <location>
        <position position="152"/>
    </location>
    <ligand>
        <name>NAD(+)</name>
        <dbReference type="ChEBI" id="CHEBI:57540"/>
    </ligand>
</feature>
<dbReference type="GO" id="GO:0046872">
    <property type="term" value="F:metal ion binding"/>
    <property type="evidence" value="ECO:0007669"/>
    <property type="project" value="UniProtKB-UniRule"/>
</dbReference>
<reference evidence="7 8" key="1">
    <citation type="submission" date="2011-04" db="EMBL/GenBank/DDBJ databases">
        <title>The Genome Sequence of Clostridium citroniae WAL-19142.</title>
        <authorList>
            <consortium name="The Broad Institute Genome Sequencing Platform"/>
            <person name="Earl A."/>
            <person name="Ward D."/>
            <person name="Feldgarden M."/>
            <person name="Gevers D."/>
            <person name="Warren Y.A."/>
            <person name="Tyrrell K.L."/>
            <person name="Citron D.M."/>
            <person name="Goldstein E.J."/>
            <person name="Daigneault M."/>
            <person name="Allen-Vercoe E."/>
            <person name="Young S.K."/>
            <person name="Zeng Q."/>
            <person name="Gargeya S."/>
            <person name="Fitzgerald M."/>
            <person name="Haas B."/>
            <person name="Abouelleil A."/>
            <person name="Alvarado L."/>
            <person name="Arachchi H.M."/>
            <person name="Berlin A."/>
            <person name="Brown A."/>
            <person name="Chapman S.B."/>
            <person name="Chen Z."/>
            <person name="Dunbar C."/>
            <person name="Freedman E."/>
            <person name="Gearin G."/>
            <person name="Gellesch M."/>
            <person name="Goldberg J."/>
            <person name="Griggs A."/>
            <person name="Gujja S."/>
            <person name="Heilman E.R."/>
            <person name="Heiman D."/>
            <person name="Howarth C."/>
            <person name="Larson L."/>
            <person name="Lui A."/>
            <person name="MacDonald P.J."/>
            <person name="Mehta T."/>
            <person name="Montmayeur A."/>
            <person name="Murphy C."/>
            <person name="Neiman D."/>
            <person name="Pearson M."/>
            <person name="Priest M."/>
            <person name="Roberts A."/>
            <person name="Saif S."/>
            <person name="Shea T."/>
            <person name="Shenoy N."/>
            <person name="Sisk P."/>
            <person name="Stolte C."/>
            <person name="Sykes S."/>
            <person name="White J."/>
            <person name="Yandava C."/>
            <person name="Wortman J."/>
            <person name="Nusbaum C."/>
            <person name="Birren B."/>
        </authorList>
    </citation>
    <scope>NUCLEOTIDE SEQUENCE [LARGE SCALE GENOMIC DNA]</scope>
    <source>
        <strain evidence="7 8">WAL-19142</strain>
    </source>
</reference>
<dbReference type="GO" id="GO:0005737">
    <property type="term" value="C:cytoplasm"/>
    <property type="evidence" value="ECO:0007669"/>
    <property type="project" value="UniProtKB-SubCell"/>
</dbReference>
<dbReference type="SUPFAM" id="SSF111331">
    <property type="entry name" value="NAD kinase/diacylglycerol kinase-like"/>
    <property type="match status" value="1"/>
</dbReference>
<evidence type="ECO:0000313" key="8">
    <source>
        <dbReference type="Proteomes" id="UP000037392"/>
    </source>
</evidence>
<dbReference type="GO" id="GO:0006741">
    <property type="term" value="P:NADP+ biosynthetic process"/>
    <property type="evidence" value="ECO:0007669"/>
    <property type="project" value="UniProtKB-UniRule"/>
</dbReference>
<dbReference type="GO" id="GO:0005524">
    <property type="term" value="F:ATP binding"/>
    <property type="evidence" value="ECO:0007669"/>
    <property type="project" value="UniProtKB-KW"/>
</dbReference>
<dbReference type="GO" id="GO:0051287">
    <property type="term" value="F:NAD binding"/>
    <property type="evidence" value="ECO:0007669"/>
    <property type="project" value="UniProtKB-ARBA"/>
</dbReference>
<evidence type="ECO:0000256" key="1">
    <source>
        <dbReference type="ARBA" id="ARBA00022679"/>
    </source>
</evidence>
<dbReference type="HAMAP" id="MF_00361">
    <property type="entry name" value="NAD_kinase"/>
    <property type="match status" value="1"/>
</dbReference>
<evidence type="ECO:0000256" key="5">
    <source>
        <dbReference type="ARBA" id="ARBA00047925"/>
    </source>
</evidence>
<dbReference type="EMBL" id="ADLK01000019">
    <property type="protein sequence ID" value="KMW20066.1"/>
    <property type="molecule type" value="Genomic_DNA"/>
</dbReference>
<feature type="binding site" evidence="6">
    <location>
        <begin position="141"/>
        <end position="142"/>
    </location>
    <ligand>
        <name>NAD(+)</name>
        <dbReference type="ChEBI" id="CHEBI:57540"/>
    </ligand>
</feature>
<dbReference type="AlphaFoldDB" id="A0A0J9C6M4"/>
<protein>
    <recommendedName>
        <fullName evidence="6">NAD kinase</fullName>
        <ecNumber evidence="6">2.7.1.23</ecNumber>
    </recommendedName>
    <alternativeName>
        <fullName evidence="6">ATP-dependent NAD kinase</fullName>
    </alternativeName>
</protein>
<gene>
    <name evidence="6" type="primary">nadK</name>
    <name evidence="7" type="ORF">HMPREF9470_02081</name>
</gene>
<keyword evidence="2 6" id="KW-0418">Kinase</keyword>
<comment type="catalytic activity">
    <reaction evidence="5 6">
        <text>NAD(+) + ATP = ADP + NADP(+) + H(+)</text>
        <dbReference type="Rhea" id="RHEA:18629"/>
        <dbReference type="ChEBI" id="CHEBI:15378"/>
        <dbReference type="ChEBI" id="CHEBI:30616"/>
        <dbReference type="ChEBI" id="CHEBI:57540"/>
        <dbReference type="ChEBI" id="CHEBI:58349"/>
        <dbReference type="ChEBI" id="CHEBI:456216"/>
        <dbReference type="EC" id="2.7.1.23"/>
    </reaction>
</comment>
<comment type="caution">
    <text evidence="7">The sequence shown here is derived from an EMBL/GenBank/DDBJ whole genome shotgun (WGS) entry which is preliminary data.</text>
</comment>
<dbReference type="GO" id="GO:0003951">
    <property type="term" value="F:NAD+ kinase activity"/>
    <property type="evidence" value="ECO:0007669"/>
    <property type="project" value="UniProtKB-UniRule"/>
</dbReference>
<evidence type="ECO:0000256" key="3">
    <source>
        <dbReference type="ARBA" id="ARBA00022857"/>
    </source>
</evidence>
<comment type="function">
    <text evidence="6">Involved in the regulation of the intracellular balance of NAD and NADP, and is a key enzyme in the biosynthesis of NADP. Catalyzes specifically the phosphorylation on 2'-hydroxyl of the adenosine moiety of NAD to yield NADP.</text>
</comment>
<dbReference type="GO" id="GO:0019674">
    <property type="term" value="P:NAD+ metabolic process"/>
    <property type="evidence" value="ECO:0007669"/>
    <property type="project" value="InterPro"/>
</dbReference>
<feature type="binding site" evidence="6">
    <location>
        <begin position="182"/>
        <end position="187"/>
    </location>
    <ligand>
        <name>NAD(+)</name>
        <dbReference type="ChEBI" id="CHEBI:57540"/>
    </ligand>
</feature>
<dbReference type="OrthoDB" id="9774737at2"/>
<dbReference type="PATRIC" id="fig|742734.4.peg.2234"/>
<dbReference type="Pfam" id="PF20143">
    <property type="entry name" value="NAD_kinase_C"/>
    <property type="match status" value="1"/>
</dbReference>
<keyword evidence="4 6" id="KW-0520">NAD</keyword>
<feature type="binding site" evidence="6">
    <location>
        <begin position="66"/>
        <end position="67"/>
    </location>
    <ligand>
        <name>NAD(+)</name>
        <dbReference type="ChEBI" id="CHEBI:57540"/>
    </ligand>
</feature>
<comment type="similarity">
    <text evidence="6">Belongs to the NAD kinase family.</text>
</comment>
<keyword evidence="1 6" id="KW-0808">Transferase</keyword>
<dbReference type="EC" id="2.7.1.23" evidence="6"/>
<dbReference type="InterPro" id="IPR017438">
    <property type="entry name" value="ATP-NAD_kinase_N"/>
</dbReference>
<feature type="binding site" evidence="6">
    <location>
        <position position="171"/>
    </location>
    <ligand>
        <name>NAD(+)</name>
        <dbReference type="ChEBI" id="CHEBI:57540"/>
    </ligand>
</feature>
<dbReference type="Gene3D" id="3.40.50.10330">
    <property type="entry name" value="Probable inorganic polyphosphate/atp-NAD kinase, domain 1"/>
    <property type="match status" value="1"/>
</dbReference>
<comment type="cofactor">
    <cofactor evidence="6">
        <name>a divalent metal cation</name>
        <dbReference type="ChEBI" id="CHEBI:60240"/>
    </cofactor>
</comment>
<keyword evidence="6" id="KW-0067">ATP-binding</keyword>
<keyword evidence="6" id="KW-0547">Nucleotide-binding</keyword>
<sequence>MKYFYIIANLSKEYVKDAQVFIKTYLEAKGAVCRLNSASLRDRESTHTNSGMVPENTECVITIGGDGTLIQAARDLAGRGIPMVGVNRGHLGYLNQISRQEDIAPVMDALLEDRYQLEKRMMIQGTAFHDKEPVLSDIALNEIAVTRQDPLKVLRYSVYVNDEYLNEYAADGVLVATPTGSTAYNLSAGGPVIAPSARMMVLTPICSHSLNARSIVLAPEDRIEIRLLNSGQVVSFDGDSSMELSAGDSICIECSHLETVMVKLKQVSFMQNLSNHLGRI</sequence>
<dbReference type="Proteomes" id="UP000037392">
    <property type="component" value="Unassembled WGS sequence"/>
</dbReference>
<evidence type="ECO:0000256" key="4">
    <source>
        <dbReference type="ARBA" id="ARBA00023027"/>
    </source>
</evidence>
<dbReference type="GeneID" id="93161979"/>
<evidence type="ECO:0000256" key="2">
    <source>
        <dbReference type="ARBA" id="ARBA00022777"/>
    </source>
</evidence>
<accession>A0A0J9C6M4</accession>
<dbReference type="InterPro" id="IPR002504">
    <property type="entry name" value="NADK"/>
</dbReference>
<comment type="caution">
    <text evidence="6">Lacks conserved residue(s) required for the propagation of feature annotation.</text>
</comment>
<evidence type="ECO:0000313" key="7">
    <source>
        <dbReference type="EMBL" id="KMW20066.1"/>
    </source>
</evidence>
<feature type="active site" description="Proton acceptor" evidence="6">
    <location>
        <position position="66"/>
    </location>
</feature>
<proteinExistence type="inferred from homology"/>
<dbReference type="PANTHER" id="PTHR20275:SF0">
    <property type="entry name" value="NAD KINASE"/>
    <property type="match status" value="1"/>
</dbReference>
<keyword evidence="3 6" id="KW-0521">NADP</keyword>
<organism evidence="7 8">
    <name type="scientific">[Clostridium] citroniae WAL-19142</name>
    <dbReference type="NCBI Taxonomy" id="742734"/>
    <lineage>
        <taxon>Bacteria</taxon>
        <taxon>Bacillati</taxon>
        <taxon>Bacillota</taxon>
        <taxon>Clostridia</taxon>
        <taxon>Lachnospirales</taxon>
        <taxon>Lachnospiraceae</taxon>
        <taxon>Enterocloster</taxon>
    </lineage>
</organism>
<dbReference type="InterPro" id="IPR016064">
    <property type="entry name" value="NAD/diacylglycerol_kinase_sf"/>
</dbReference>
<dbReference type="PANTHER" id="PTHR20275">
    <property type="entry name" value="NAD KINASE"/>
    <property type="match status" value="1"/>
</dbReference>
<name>A0A0J9C6M4_9FIRM</name>
<dbReference type="RefSeq" id="WP_007860441.1">
    <property type="nucleotide sequence ID" value="NZ_KQ235877.1"/>
</dbReference>
<evidence type="ECO:0000256" key="6">
    <source>
        <dbReference type="HAMAP-Rule" id="MF_00361"/>
    </source>
</evidence>
<keyword evidence="6" id="KW-0963">Cytoplasm</keyword>
<dbReference type="InterPro" id="IPR017437">
    <property type="entry name" value="ATP-NAD_kinase_PpnK-typ_C"/>
</dbReference>
<comment type="subcellular location">
    <subcellularLocation>
        <location evidence="6">Cytoplasm</location>
    </subcellularLocation>
</comment>